<dbReference type="InterPro" id="IPR045136">
    <property type="entry name" value="Iah1-like"/>
</dbReference>
<evidence type="ECO:0000256" key="1">
    <source>
        <dbReference type="SAM" id="SignalP"/>
    </source>
</evidence>
<dbReference type="OrthoDB" id="9796689at2"/>
<sequence length="214" mass="24047">MPSRILKSWFLSLLLALIISTSVAQTKIKVACMGNSITEGYGVKDGRTYPVQLQELLGGTYDVRNYGLGGRTLLKKGDRPYWKEAKYQEALQWQPNVVIIKLGTNDSKPQNWKYKADFKKDYVAFVKSFKKLPSHPKVYICKPMPAYRANFGINPEVIKNEILPLVEAIARKTHAQVIDLYTPLLGHDDLAPDGIHPTAEGDAILAQEVYKAIK</sequence>
<accession>A0A243WD45</accession>
<evidence type="ECO:0000313" key="3">
    <source>
        <dbReference type="EMBL" id="OUJ73497.1"/>
    </source>
</evidence>
<comment type="caution">
    <text evidence="3">The sequence shown here is derived from an EMBL/GenBank/DDBJ whole genome shotgun (WGS) entry which is preliminary data.</text>
</comment>
<evidence type="ECO:0000313" key="4">
    <source>
        <dbReference type="Proteomes" id="UP000194873"/>
    </source>
</evidence>
<proteinExistence type="predicted"/>
<dbReference type="Gene3D" id="3.40.50.1110">
    <property type="entry name" value="SGNH hydrolase"/>
    <property type="match status" value="1"/>
</dbReference>
<dbReference type="GO" id="GO:0016788">
    <property type="term" value="F:hydrolase activity, acting on ester bonds"/>
    <property type="evidence" value="ECO:0007669"/>
    <property type="project" value="UniProtKB-ARBA"/>
</dbReference>
<reference evidence="3 4" key="1">
    <citation type="submission" date="2017-01" db="EMBL/GenBank/DDBJ databases">
        <title>A new Hymenobacter.</title>
        <authorList>
            <person name="Liang Y."/>
            <person name="Feng F."/>
        </authorList>
    </citation>
    <scope>NUCLEOTIDE SEQUENCE [LARGE SCALE GENOMIC DNA]</scope>
    <source>
        <strain evidence="3">MIMBbqt21</strain>
    </source>
</reference>
<dbReference type="PANTHER" id="PTHR14209">
    <property type="entry name" value="ISOAMYL ACETATE-HYDROLYZING ESTERASE 1"/>
    <property type="match status" value="1"/>
</dbReference>
<dbReference type="InterPro" id="IPR013830">
    <property type="entry name" value="SGNH_hydro"/>
</dbReference>
<dbReference type="EMBL" id="MTSE01000006">
    <property type="protein sequence ID" value="OUJ73497.1"/>
    <property type="molecule type" value="Genomic_DNA"/>
</dbReference>
<dbReference type="AlphaFoldDB" id="A0A243WD45"/>
<dbReference type="Proteomes" id="UP000194873">
    <property type="component" value="Unassembled WGS sequence"/>
</dbReference>
<dbReference type="Pfam" id="PF13472">
    <property type="entry name" value="Lipase_GDSL_2"/>
    <property type="match status" value="1"/>
</dbReference>
<dbReference type="SUPFAM" id="SSF52266">
    <property type="entry name" value="SGNH hydrolase"/>
    <property type="match status" value="1"/>
</dbReference>
<feature type="domain" description="SGNH hydrolase-type esterase" evidence="2">
    <location>
        <begin position="32"/>
        <end position="203"/>
    </location>
</feature>
<gene>
    <name evidence="3" type="ORF">BXP70_13920</name>
</gene>
<name>A0A243WD45_9BACT</name>
<dbReference type="PANTHER" id="PTHR14209:SF19">
    <property type="entry name" value="ISOAMYL ACETATE-HYDROLYZING ESTERASE 1 HOMOLOG"/>
    <property type="match status" value="1"/>
</dbReference>
<protein>
    <submittedName>
        <fullName evidence="3">Sialate O-acetylesterase</fullName>
    </submittedName>
</protein>
<organism evidence="3 4">
    <name type="scientific">Hymenobacter crusticola</name>
    <dbReference type="NCBI Taxonomy" id="1770526"/>
    <lineage>
        <taxon>Bacteria</taxon>
        <taxon>Pseudomonadati</taxon>
        <taxon>Bacteroidota</taxon>
        <taxon>Cytophagia</taxon>
        <taxon>Cytophagales</taxon>
        <taxon>Hymenobacteraceae</taxon>
        <taxon>Hymenobacter</taxon>
    </lineage>
</organism>
<feature type="chain" id="PRO_5012128165" evidence="1">
    <location>
        <begin position="25"/>
        <end position="214"/>
    </location>
</feature>
<feature type="signal peptide" evidence="1">
    <location>
        <begin position="1"/>
        <end position="24"/>
    </location>
</feature>
<evidence type="ECO:0000259" key="2">
    <source>
        <dbReference type="Pfam" id="PF13472"/>
    </source>
</evidence>
<keyword evidence="4" id="KW-1185">Reference proteome</keyword>
<dbReference type="RefSeq" id="WP_086594694.1">
    <property type="nucleotide sequence ID" value="NZ_MTSE01000006.1"/>
</dbReference>
<dbReference type="InterPro" id="IPR036514">
    <property type="entry name" value="SGNH_hydro_sf"/>
</dbReference>
<keyword evidence="1" id="KW-0732">Signal</keyword>